<dbReference type="GeneID" id="36557561"/>
<evidence type="ECO:0000313" key="2">
    <source>
        <dbReference type="EMBL" id="PLB45835.1"/>
    </source>
</evidence>
<feature type="region of interest" description="Disordered" evidence="1">
    <location>
        <begin position="1"/>
        <end position="87"/>
    </location>
</feature>
<dbReference type="RefSeq" id="XP_024701137.1">
    <property type="nucleotide sequence ID" value="XM_024849862.1"/>
</dbReference>
<protein>
    <submittedName>
        <fullName evidence="2">Uncharacterized protein</fullName>
    </submittedName>
</protein>
<evidence type="ECO:0000313" key="3">
    <source>
        <dbReference type="Proteomes" id="UP000234275"/>
    </source>
</evidence>
<comment type="caution">
    <text evidence="2">The sequence shown here is derived from an EMBL/GenBank/DDBJ whole genome shotgun (WGS) entry which is preliminary data.</text>
</comment>
<name>A0A2I2FYX9_9EURO</name>
<feature type="compositionally biased region" description="Low complexity" evidence="1">
    <location>
        <begin position="13"/>
        <end position="29"/>
    </location>
</feature>
<dbReference type="OrthoDB" id="3050608at2759"/>
<dbReference type="EMBL" id="MSFO01000007">
    <property type="protein sequence ID" value="PLB45835.1"/>
    <property type="molecule type" value="Genomic_DNA"/>
</dbReference>
<proteinExistence type="predicted"/>
<evidence type="ECO:0000256" key="1">
    <source>
        <dbReference type="SAM" id="MobiDB-lite"/>
    </source>
</evidence>
<keyword evidence="3" id="KW-1185">Reference proteome</keyword>
<accession>A0A2I2FYX9</accession>
<feature type="compositionally biased region" description="Polar residues" evidence="1">
    <location>
        <begin position="1"/>
        <end position="12"/>
    </location>
</feature>
<sequence>MGKLSELTSKVTGGSSHGSHGHHGASAGGPKEDYVDKGLDSLETKYGHGKINPHDPKTRATNEKITDAARHKFESATGKHVPSKISN</sequence>
<gene>
    <name evidence="2" type="ORF">P170DRAFT_439539</name>
</gene>
<dbReference type="Proteomes" id="UP000234275">
    <property type="component" value="Unassembled WGS sequence"/>
</dbReference>
<reference evidence="2 3" key="1">
    <citation type="submission" date="2016-12" db="EMBL/GenBank/DDBJ databases">
        <title>The genomes of Aspergillus section Nigri reveals drivers in fungal speciation.</title>
        <authorList>
            <consortium name="DOE Joint Genome Institute"/>
            <person name="Vesth T.C."/>
            <person name="Nybo J."/>
            <person name="Theobald S."/>
            <person name="Brandl J."/>
            <person name="Frisvad J.C."/>
            <person name="Nielsen K.F."/>
            <person name="Lyhne E.K."/>
            <person name="Kogle M.E."/>
            <person name="Kuo A."/>
            <person name="Riley R."/>
            <person name="Clum A."/>
            <person name="Nolan M."/>
            <person name="Lipzen A."/>
            <person name="Salamov A."/>
            <person name="Henrissat B."/>
            <person name="Wiebenga A."/>
            <person name="De Vries R.P."/>
            <person name="Grigoriev I.V."/>
            <person name="Mortensen U.H."/>
            <person name="Andersen M.R."/>
            <person name="Baker S.E."/>
        </authorList>
    </citation>
    <scope>NUCLEOTIDE SEQUENCE [LARGE SCALE GENOMIC DNA]</scope>
    <source>
        <strain evidence="2 3">IBT 23096</strain>
    </source>
</reference>
<organism evidence="2 3">
    <name type="scientific">Aspergillus steynii IBT 23096</name>
    <dbReference type="NCBI Taxonomy" id="1392250"/>
    <lineage>
        <taxon>Eukaryota</taxon>
        <taxon>Fungi</taxon>
        <taxon>Dikarya</taxon>
        <taxon>Ascomycota</taxon>
        <taxon>Pezizomycotina</taxon>
        <taxon>Eurotiomycetes</taxon>
        <taxon>Eurotiomycetidae</taxon>
        <taxon>Eurotiales</taxon>
        <taxon>Aspergillaceae</taxon>
        <taxon>Aspergillus</taxon>
        <taxon>Aspergillus subgen. Circumdati</taxon>
    </lineage>
</organism>
<dbReference type="VEuPathDB" id="FungiDB:P170DRAFT_439539"/>
<feature type="compositionally biased region" description="Basic and acidic residues" evidence="1">
    <location>
        <begin position="30"/>
        <end position="74"/>
    </location>
</feature>
<dbReference type="AlphaFoldDB" id="A0A2I2FYX9"/>